<evidence type="ECO:0000313" key="1">
    <source>
        <dbReference type="EMBL" id="MCH81549.1"/>
    </source>
</evidence>
<evidence type="ECO:0000313" key="2">
    <source>
        <dbReference type="Proteomes" id="UP000265520"/>
    </source>
</evidence>
<reference evidence="1 2" key="1">
    <citation type="journal article" date="2018" name="Front. Plant Sci.">
        <title>Red Clover (Trifolium pratense) and Zigzag Clover (T. medium) - A Picture of Genomic Similarities and Differences.</title>
        <authorList>
            <person name="Dluhosova J."/>
            <person name="Istvanek J."/>
            <person name="Nedelnik J."/>
            <person name="Repkova J."/>
        </authorList>
    </citation>
    <scope>NUCLEOTIDE SEQUENCE [LARGE SCALE GENOMIC DNA]</scope>
    <source>
        <strain evidence="2">cv. 10/8</strain>
        <tissue evidence="1">Leaf</tissue>
    </source>
</reference>
<dbReference type="EMBL" id="LXQA010002430">
    <property type="protein sequence ID" value="MCH81549.1"/>
    <property type="molecule type" value="Genomic_DNA"/>
</dbReference>
<accession>A0A392M2U9</accession>
<dbReference type="AlphaFoldDB" id="A0A392M2U9"/>
<dbReference type="Proteomes" id="UP000265520">
    <property type="component" value="Unassembled WGS sequence"/>
</dbReference>
<gene>
    <name evidence="1" type="ORF">A2U01_0002339</name>
</gene>
<protein>
    <submittedName>
        <fullName evidence="1">Uncharacterized protein</fullName>
    </submittedName>
</protein>
<sequence>MLVWGFGSGEMEGQHGDTWEWSYWVVGWWLGSVVADEDGVSEGGV</sequence>
<keyword evidence="2" id="KW-1185">Reference proteome</keyword>
<name>A0A392M2U9_9FABA</name>
<comment type="caution">
    <text evidence="1">The sequence shown here is derived from an EMBL/GenBank/DDBJ whole genome shotgun (WGS) entry which is preliminary data.</text>
</comment>
<proteinExistence type="predicted"/>
<organism evidence="1 2">
    <name type="scientific">Trifolium medium</name>
    <dbReference type="NCBI Taxonomy" id="97028"/>
    <lineage>
        <taxon>Eukaryota</taxon>
        <taxon>Viridiplantae</taxon>
        <taxon>Streptophyta</taxon>
        <taxon>Embryophyta</taxon>
        <taxon>Tracheophyta</taxon>
        <taxon>Spermatophyta</taxon>
        <taxon>Magnoliopsida</taxon>
        <taxon>eudicotyledons</taxon>
        <taxon>Gunneridae</taxon>
        <taxon>Pentapetalae</taxon>
        <taxon>rosids</taxon>
        <taxon>fabids</taxon>
        <taxon>Fabales</taxon>
        <taxon>Fabaceae</taxon>
        <taxon>Papilionoideae</taxon>
        <taxon>50 kb inversion clade</taxon>
        <taxon>NPAAA clade</taxon>
        <taxon>Hologalegina</taxon>
        <taxon>IRL clade</taxon>
        <taxon>Trifolieae</taxon>
        <taxon>Trifolium</taxon>
    </lineage>
</organism>